<dbReference type="CDD" id="cd06464">
    <property type="entry name" value="ACD_sHsps-like"/>
    <property type="match status" value="1"/>
</dbReference>
<dbReference type="AlphaFoldDB" id="A0A975F1Y8"/>
<feature type="domain" description="SHSP" evidence="3">
    <location>
        <begin position="25"/>
        <end position="142"/>
    </location>
</feature>
<dbReference type="InterPro" id="IPR008978">
    <property type="entry name" value="HSP20-like_chaperone"/>
</dbReference>
<dbReference type="PANTHER" id="PTHR11527">
    <property type="entry name" value="HEAT-SHOCK PROTEIN 20 FAMILY MEMBER"/>
    <property type="match status" value="1"/>
</dbReference>
<keyword evidence="6" id="KW-1185">Reference proteome</keyword>
<dbReference type="EMBL" id="CP054257">
    <property type="protein sequence ID" value="QTQ12664.1"/>
    <property type="molecule type" value="Genomic_DNA"/>
</dbReference>
<dbReference type="Proteomes" id="UP000671908">
    <property type="component" value="Chromosome"/>
</dbReference>
<dbReference type="Proteomes" id="UP000671995">
    <property type="component" value="Chromosome"/>
</dbReference>
<proteinExistence type="inferred from homology"/>
<dbReference type="KEGG" id="tpav:HRQ91_00855"/>
<dbReference type="Gene3D" id="2.60.40.790">
    <property type="match status" value="1"/>
</dbReference>
<evidence type="ECO:0000313" key="6">
    <source>
        <dbReference type="Proteomes" id="UP000671908"/>
    </source>
</evidence>
<dbReference type="SUPFAM" id="SSF49764">
    <property type="entry name" value="HSP20-like chaperones"/>
    <property type="match status" value="1"/>
</dbReference>
<dbReference type="InterPro" id="IPR031107">
    <property type="entry name" value="Small_HSP"/>
</dbReference>
<accession>A0A975F1Y8</accession>
<dbReference type="Pfam" id="PF00011">
    <property type="entry name" value="HSP20"/>
    <property type="match status" value="1"/>
</dbReference>
<reference evidence="5 6" key="2">
    <citation type="journal article" date="2021" name="Microbiol. Resour. Announc.">
        <title>Complete Genome Sequences of Three Human Oral Treponema parvum Isolates.</title>
        <authorList>
            <person name="Zeng H."/>
            <person name="Watt R.M."/>
        </authorList>
    </citation>
    <scope>NUCLEOTIDE SEQUENCE [LARGE SCALE GENOMIC DNA]</scope>
    <source>
        <strain evidence="5 6">ATCC 700770</strain>
        <strain evidence="4">ATCC 700773</strain>
    </source>
</reference>
<evidence type="ECO:0000256" key="2">
    <source>
        <dbReference type="RuleBase" id="RU003616"/>
    </source>
</evidence>
<evidence type="ECO:0000256" key="1">
    <source>
        <dbReference type="PROSITE-ProRule" id="PRU00285"/>
    </source>
</evidence>
<evidence type="ECO:0000313" key="4">
    <source>
        <dbReference type="EMBL" id="QTQ12664.1"/>
    </source>
</evidence>
<gene>
    <name evidence="4" type="ORF">HRI96_10910</name>
    <name evidence="5" type="ORF">HRQ91_00855</name>
</gene>
<dbReference type="EMBL" id="CP054142">
    <property type="protein sequence ID" value="QTQ13115.1"/>
    <property type="molecule type" value="Genomic_DNA"/>
</dbReference>
<comment type="similarity">
    <text evidence="1 2">Belongs to the small heat shock protein (HSP20) family.</text>
</comment>
<evidence type="ECO:0000313" key="5">
    <source>
        <dbReference type="EMBL" id="QTQ13115.1"/>
    </source>
</evidence>
<name>A0A975F1Y8_9SPIR</name>
<dbReference type="RefSeq" id="WP_210117377.1">
    <property type="nucleotide sequence ID" value="NZ_CP054142.1"/>
</dbReference>
<sequence length="142" mass="16183">MNELSLFNTFFNDAFGANGLPEFNFHATPAVPKVDVKETKDNYLLEMDLPGRTEKDVNLELDHNVLTISSHKEDTKEEHSGKNEKETWLIRERRVSDFSRRFTLPDDVNGEKVAATFKNGVLLVTIPRKALPSPKRIAIETK</sequence>
<evidence type="ECO:0000259" key="3">
    <source>
        <dbReference type="PROSITE" id="PS01031"/>
    </source>
</evidence>
<protein>
    <submittedName>
        <fullName evidence="5">Hsp20/alpha crystallin family protein</fullName>
    </submittedName>
</protein>
<organism evidence="5 6">
    <name type="scientific">Treponema parvum</name>
    <dbReference type="NCBI Taxonomy" id="138851"/>
    <lineage>
        <taxon>Bacteria</taxon>
        <taxon>Pseudomonadati</taxon>
        <taxon>Spirochaetota</taxon>
        <taxon>Spirochaetia</taxon>
        <taxon>Spirochaetales</taxon>
        <taxon>Treponemataceae</taxon>
        <taxon>Treponema</taxon>
    </lineage>
</organism>
<reference evidence="5" key="1">
    <citation type="submission" date="2020-05" db="EMBL/GenBank/DDBJ databases">
        <authorList>
            <person name="Zeng H."/>
            <person name="Chan Y.K."/>
            <person name="Watt R.M."/>
        </authorList>
    </citation>
    <scope>NUCLEOTIDE SEQUENCE</scope>
    <source>
        <strain evidence="5">ATCC 700770</strain>
        <strain evidence="4">ATCC 700773</strain>
    </source>
</reference>
<dbReference type="InterPro" id="IPR002068">
    <property type="entry name" value="A-crystallin/Hsp20_dom"/>
</dbReference>
<dbReference type="PROSITE" id="PS01031">
    <property type="entry name" value="SHSP"/>
    <property type="match status" value="1"/>
</dbReference>